<evidence type="ECO:0000259" key="1">
    <source>
        <dbReference type="Pfam" id="PF14588"/>
    </source>
</evidence>
<dbReference type="Proteomes" id="UP000190965">
    <property type="component" value="Unassembled WGS sequence"/>
</dbReference>
<reference evidence="2 3" key="1">
    <citation type="submission" date="2016-12" db="EMBL/GenBank/DDBJ databases">
        <title>Draft genome sequences of seven strains of Pseudomonas fluorescens that produce 4-formylaminooxyvinylglycine.</title>
        <authorList>
            <person name="Okrent R.A."/>
            <person name="Manning V.A."/>
            <person name="Trippe K.M."/>
        </authorList>
    </citation>
    <scope>NUCLEOTIDE SEQUENCE [LARGE SCALE GENOMIC DNA]</scope>
    <source>
        <strain evidence="2 3">P5A</strain>
    </source>
</reference>
<dbReference type="CDD" id="cd02199">
    <property type="entry name" value="YjgF_YER057c_UK114_like_1"/>
    <property type="match status" value="1"/>
</dbReference>
<organism evidence="2 3">
    <name type="scientific">Pseudomonas fluorescens</name>
    <dbReference type="NCBI Taxonomy" id="294"/>
    <lineage>
        <taxon>Bacteria</taxon>
        <taxon>Pseudomonadati</taxon>
        <taxon>Pseudomonadota</taxon>
        <taxon>Gammaproteobacteria</taxon>
        <taxon>Pseudomonadales</taxon>
        <taxon>Pseudomonadaceae</taxon>
        <taxon>Pseudomonas</taxon>
    </lineage>
</organism>
<proteinExistence type="predicted"/>
<evidence type="ECO:0000313" key="2">
    <source>
        <dbReference type="EMBL" id="OPA89750.1"/>
    </source>
</evidence>
<comment type="caution">
    <text evidence="2">The sequence shown here is derived from an EMBL/GenBank/DDBJ whole genome shotgun (WGS) entry which is preliminary data.</text>
</comment>
<sequence>MSIHETISALGLTLPETPSPKGDYVPVTIHGSVAYVSGQVCRVGEGVISGPVTDQTPEQLVLQAGQTCALRALSVLDHAVGLENIERILFLRGFVYGGEGFQGFSRVVDGASQVFIDVFGEHGRHARSAVGVAGLPGGGLLELEVTAVIKSK</sequence>
<dbReference type="Gene3D" id="3.30.1330.40">
    <property type="entry name" value="RutC-like"/>
    <property type="match status" value="1"/>
</dbReference>
<accession>A0A1T2YBZ0</accession>
<dbReference type="InterPro" id="IPR035959">
    <property type="entry name" value="RutC-like_sf"/>
</dbReference>
<evidence type="ECO:0000313" key="3">
    <source>
        <dbReference type="Proteomes" id="UP000190965"/>
    </source>
</evidence>
<dbReference type="SUPFAM" id="SSF55298">
    <property type="entry name" value="YjgF-like"/>
    <property type="match status" value="1"/>
</dbReference>
<dbReference type="InterPro" id="IPR013813">
    <property type="entry name" value="Endoribo_LPSP/chorism_mut-like"/>
</dbReference>
<name>A0A1T2YBZ0_PSEFL</name>
<dbReference type="AlphaFoldDB" id="A0A1T2YBZ0"/>
<dbReference type="Pfam" id="PF14588">
    <property type="entry name" value="YjgF_endoribonc"/>
    <property type="match status" value="1"/>
</dbReference>
<gene>
    <name evidence="2" type="ORF">BFW87_22010</name>
</gene>
<dbReference type="EMBL" id="MSDF01000031">
    <property type="protein sequence ID" value="OPA89750.1"/>
    <property type="molecule type" value="Genomic_DNA"/>
</dbReference>
<dbReference type="OrthoDB" id="9806350at2"/>
<dbReference type="PANTHER" id="PTHR43760:SF1">
    <property type="entry name" value="ENDORIBONUCLEASE L-PSP_CHORISMATE MUTASE-LIKE DOMAIN-CONTAINING PROTEIN"/>
    <property type="match status" value="1"/>
</dbReference>
<feature type="domain" description="Endoribonuclease L-PSP/chorismate mutase-like" evidence="1">
    <location>
        <begin position="7"/>
        <end position="129"/>
    </location>
</feature>
<dbReference type="RefSeq" id="WP_078741824.1">
    <property type="nucleotide sequence ID" value="NZ_MSDF01000031.1"/>
</dbReference>
<protein>
    <recommendedName>
        <fullName evidence="1">Endoribonuclease L-PSP/chorismate mutase-like domain-containing protein</fullName>
    </recommendedName>
</protein>
<dbReference type="PANTHER" id="PTHR43760">
    <property type="entry name" value="ENDORIBONUCLEASE-RELATED"/>
    <property type="match status" value="1"/>
</dbReference>